<evidence type="ECO:0000256" key="1">
    <source>
        <dbReference type="ARBA" id="ARBA00023015"/>
    </source>
</evidence>
<dbReference type="PANTHER" id="PTHR30055">
    <property type="entry name" value="HTH-TYPE TRANSCRIPTIONAL REGULATOR RUTR"/>
    <property type="match status" value="1"/>
</dbReference>
<dbReference type="InterPro" id="IPR009057">
    <property type="entry name" value="Homeodomain-like_sf"/>
</dbReference>
<dbReference type="PANTHER" id="PTHR30055:SF234">
    <property type="entry name" value="HTH-TYPE TRANSCRIPTIONAL REGULATOR BETI"/>
    <property type="match status" value="1"/>
</dbReference>
<dbReference type="InterPro" id="IPR001647">
    <property type="entry name" value="HTH_TetR"/>
</dbReference>
<evidence type="ECO:0000256" key="2">
    <source>
        <dbReference type="ARBA" id="ARBA00023125"/>
    </source>
</evidence>
<dbReference type="GO" id="GO:0003700">
    <property type="term" value="F:DNA-binding transcription factor activity"/>
    <property type="evidence" value="ECO:0007669"/>
    <property type="project" value="TreeGrafter"/>
</dbReference>
<evidence type="ECO:0000313" key="7">
    <source>
        <dbReference type="Proteomes" id="UP000199488"/>
    </source>
</evidence>
<dbReference type="AlphaFoldDB" id="A0A1H2WDY1"/>
<gene>
    <name evidence="6" type="ORF">SAMN05421781_2383</name>
</gene>
<evidence type="ECO:0000313" key="6">
    <source>
        <dbReference type="EMBL" id="SDW78745.1"/>
    </source>
</evidence>
<dbReference type="EMBL" id="FNNC01000005">
    <property type="protein sequence ID" value="SDW78745.1"/>
    <property type="molecule type" value="Genomic_DNA"/>
</dbReference>
<name>A0A1H2WDY1_9BACI</name>
<organism evidence="6 7">
    <name type="scientific">Marinococcus luteus</name>
    <dbReference type="NCBI Taxonomy" id="1122204"/>
    <lineage>
        <taxon>Bacteria</taxon>
        <taxon>Bacillati</taxon>
        <taxon>Bacillota</taxon>
        <taxon>Bacilli</taxon>
        <taxon>Bacillales</taxon>
        <taxon>Bacillaceae</taxon>
        <taxon>Marinococcus</taxon>
    </lineage>
</organism>
<feature type="DNA-binding region" description="H-T-H motif" evidence="4">
    <location>
        <begin position="24"/>
        <end position="43"/>
    </location>
</feature>
<dbReference type="SUPFAM" id="SSF46689">
    <property type="entry name" value="Homeodomain-like"/>
    <property type="match status" value="1"/>
</dbReference>
<evidence type="ECO:0000256" key="3">
    <source>
        <dbReference type="ARBA" id="ARBA00023163"/>
    </source>
</evidence>
<keyword evidence="7" id="KW-1185">Reference proteome</keyword>
<dbReference type="Gene3D" id="1.10.357.10">
    <property type="entry name" value="Tetracycline Repressor, domain 2"/>
    <property type="match status" value="1"/>
</dbReference>
<evidence type="ECO:0000256" key="4">
    <source>
        <dbReference type="PROSITE-ProRule" id="PRU00335"/>
    </source>
</evidence>
<keyword evidence="2 4" id="KW-0238">DNA-binding</keyword>
<dbReference type="Proteomes" id="UP000199488">
    <property type="component" value="Unassembled WGS sequence"/>
</dbReference>
<protein>
    <submittedName>
        <fullName evidence="6">Transcriptional regulator, TetR family</fullName>
    </submittedName>
</protein>
<dbReference type="SUPFAM" id="SSF48498">
    <property type="entry name" value="Tetracyclin repressor-like, C-terminal domain"/>
    <property type="match status" value="1"/>
</dbReference>
<accession>A0A1H2WDY1</accession>
<dbReference type="InterPro" id="IPR041479">
    <property type="entry name" value="TetR_CgmR_C"/>
</dbReference>
<dbReference type="Pfam" id="PF00440">
    <property type="entry name" value="TetR_N"/>
    <property type="match status" value="1"/>
</dbReference>
<proteinExistence type="predicted"/>
<dbReference type="PROSITE" id="PS50977">
    <property type="entry name" value="HTH_TETR_2"/>
    <property type="match status" value="1"/>
</dbReference>
<dbReference type="RefSeq" id="WP_176967752.1">
    <property type="nucleotide sequence ID" value="NZ_FNNC01000005.1"/>
</dbReference>
<dbReference type="InterPro" id="IPR036271">
    <property type="entry name" value="Tet_transcr_reg_TetR-rel_C_sf"/>
</dbReference>
<reference evidence="6 7" key="1">
    <citation type="submission" date="2016-10" db="EMBL/GenBank/DDBJ databases">
        <authorList>
            <person name="de Groot N.N."/>
        </authorList>
    </citation>
    <scope>NUCLEOTIDE SEQUENCE [LARGE SCALE GENOMIC DNA]</scope>
    <source>
        <strain evidence="6 7">DSM 23126</strain>
    </source>
</reference>
<keyword evidence="3" id="KW-0804">Transcription</keyword>
<feature type="domain" description="HTH tetR-type" evidence="5">
    <location>
        <begin position="1"/>
        <end position="61"/>
    </location>
</feature>
<dbReference type="InterPro" id="IPR050109">
    <property type="entry name" value="HTH-type_TetR-like_transc_reg"/>
</dbReference>
<sequence length="176" mass="20334">MSKRVEIMHSAARIIRRDGFNRLTLHAVANEAEVSKGGLLYHFPNKERLVYEMNAYALARFHELIEEKRSTAGSYIKAYAEATLEELRSGSNFLINASLLATLADHKEVLDLWKEYNERWQKLFASDAFHTDEASMIRLLSDGIWFSHIFEINTMPLSQSERLLQKLLGRFEQGEV</sequence>
<keyword evidence="1" id="KW-0805">Transcription regulation</keyword>
<dbReference type="STRING" id="1122204.SAMN05421781_2383"/>
<dbReference type="Pfam" id="PF17937">
    <property type="entry name" value="TetR_C_28"/>
    <property type="match status" value="1"/>
</dbReference>
<dbReference type="PRINTS" id="PR00455">
    <property type="entry name" value="HTHTETR"/>
</dbReference>
<dbReference type="GO" id="GO:0000976">
    <property type="term" value="F:transcription cis-regulatory region binding"/>
    <property type="evidence" value="ECO:0007669"/>
    <property type="project" value="TreeGrafter"/>
</dbReference>
<evidence type="ECO:0000259" key="5">
    <source>
        <dbReference type="PROSITE" id="PS50977"/>
    </source>
</evidence>